<evidence type="ECO:0000256" key="1">
    <source>
        <dbReference type="SAM" id="MobiDB-lite"/>
    </source>
</evidence>
<dbReference type="PATRIC" id="fig|1227491.4.peg.3417"/>
<dbReference type="AlphaFoldDB" id="M0B070"/>
<proteinExistence type="predicted"/>
<evidence type="ECO:0000313" key="2">
    <source>
        <dbReference type="EMBL" id="ELZ03069.1"/>
    </source>
</evidence>
<feature type="compositionally biased region" description="Basic and acidic residues" evidence="1">
    <location>
        <begin position="79"/>
        <end position="111"/>
    </location>
</feature>
<feature type="region of interest" description="Disordered" evidence="1">
    <location>
        <begin position="56"/>
        <end position="145"/>
    </location>
</feature>
<evidence type="ECO:0000313" key="3">
    <source>
        <dbReference type="Proteomes" id="UP000011591"/>
    </source>
</evidence>
<comment type="caution">
    <text evidence="2">The sequence shown here is derived from an EMBL/GenBank/DDBJ whole genome shotgun (WGS) entry which is preliminary data.</text>
</comment>
<feature type="compositionally biased region" description="Basic residues" evidence="1">
    <location>
        <begin position="65"/>
        <end position="78"/>
    </location>
</feature>
<sequence length="169" mass="19320">MVTIVTFVATNNGIRMRKWWSVRIRMTDDQSIRTRRNVLRTTGIVSLGTVGLTGAVSAHNDQKKKDGKKRDSKKKHGKKRDEKKHGKKYDEKKHGKKHDEKKHGKKHDEKKHGKRHGKKKGKRKKGDKKGHHHNEKDRRNGIVVETGNVRVAIGPHGISVRTSNNSVNL</sequence>
<feature type="compositionally biased region" description="Basic residues" evidence="1">
    <location>
        <begin position="112"/>
        <end position="133"/>
    </location>
</feature>
<organism evidence="2 3">
    <name type="scientific">Natrialba aegyptia DSM 13077</name>
    <dbReference type="NCBI Taxonomy" id="1227491"/>
    <lineage>
        <taxon>Archaea</taxon>
        <taxon>Methanobacteriati</taxon>
        <taxon>Methanobacteriota</taxon>
        <taxon>Stenosarchaea group</taxon>
        <taxon>Halobacteria</taxon>
        <taxon>Halobacteriales</taxon>
        <taxon>Natrialbaceae</taxon>
        <taxon>Natrialba</taxon>
    </lineage>
</organism>
<reference evidence="2 3" key="1">
    <citation type="journal article" date="2014" name="PLoS Genet.">
        <title>Phylogenetically driven sequencing of extremely halophilic archaea reveals strategies for static and dynamic osmo-response.</title>
        <authorList>
            <person name="Becker E.A."/>
            <person name="Seitzer P.M."/>
            <person name="Tritt A."/>
            <person name="Larsen D."/>
            <person name="Krusor M."/>
            <person name="Yao A.I."/>
            <person name="Wu D."/>
            <person name="Madern D."/>
            <person name="Eisen J.A."/>
            <person name="Darling A.E."/>
            <person name="Facciotti M.T."/>
        </authorList>
    </citation>
    <scope>NUCLEOTIDE SEQUENCE [LARGE SCALE GENOMIC DNA]</scope>
    <source>
        <strain evidence="2 3">DSM 13077</strain>
    </source>
</reference>
<accession>M0B070</accession>
<keyword evidence="3" id="KW-1185">Reference proteome</keyword>
<dbReference type="EMBL" id="AOIP01000034">
    <property type="protein sequence ID" value="ELZ03069.1"/>
    <property type="molecule type" value="Genomic_DNA"/>
</dbReference>
<protein>
    <submittedName>
        <fullName evidence="2">Uncharacterized protein</fullName>
    </submittedName>
</protein>
<name>M0B070_9EURY</name>
<gene>
    <name evidence="2" type="ORF">C480_16664</name>
</gene>
<dbReference type="Proteomes" id="UP000011591">
    <property type="component" value="Unassembled WGS sequence"/>
</dbReference>
<dbReference type="OrthoDB" id="385258at2157"/>